<dbReference type="GO" id="GO:0008289">
    <property type="term" value="F:lipid binding"/>
    <property type="evidence" value="ECO:0007669"/>
    <property type="project" value="UniProtKB-KW"/>
</dbReference>
<dbReference type="PANTHER" id="PTHR33434">
    <property type="entry name" value="DEGV DOMAIN-CONTAINING PROTEIN DR_1986-RELATED"/>
    <property type="match status" value="1"/>
</dbReference>
<proteinExistence type="predicted"/>
<dbReference type="Proteomes" id="UP000282321">
    <property type="component" value="Unassembled WGS sequence"/>
</dbReference>
<gene>
    <name evidence="2" type="ORF">DRP44_07000</name>
</gene>
<dbReference type="Gene3D" id="3.40.50.10170">
    <property type="match status" value="1"/>
</dbReference>
<evidence type="ECO:0000256" key="1">
    <source>
        <dbReference type="ARBA" id="ARBA00023121"/>
    </source>
</evidence>
<dbReference type="Pfam" id="PF02645">
    <property type="entry name" value="DegV"/>
    <property type="match status" value="1"/>
</dbReference>
<reference evidence="2 3" key="1">
    <citation type="submission" date="2018-06" db="EMBL/GenBank/DDBJ databases">
        <title>Extensive metabolic versatility and redundancy in microbially diverse, dynamic hydrothermal sediments.</title>
        <authorList>
            <person name="Dombrowski N."/>
            <person name="Teske A."/>
            <person name="Baker B.J."/>
        </authorList>
    </citation>
    <scope>NUCLEOTIDE SEQUENCE [LARGE SCALE GENOMIC DNA]</scope>
    <source>
        <strain evidence="2">B35_G9</strain>
    </source>
</reference>
<dbReference type="AlphaFoldDB" id="A0A660S5U3"/>
<protein>
    <recommendedName>
        <fullName evidence="4">DegV family protein</fullName>
    </recommendedName>
</protein>
<organism evidence="2 3">
    <name type="scientific">candidate division TA06 bacterium</name>
    <dbReference type="NCBI Taxonomy" id="2250710"/>
    <lineage>
        <taxon>Bacteria</taxon>
        <taxon>Bacteria division TA06</taxon>
    </lineage>
</organism>
<dbReference type="PANTHER" id="PTHR33434:SF2">
    <property type="entry name" value="FATTY ACID-BINDING PROTEIN TM_1468"/>
    <property type="match status" value="1"/>
</dbReference>
<dbReference type="PROSITE" id="PS51482">
    <property type="entry name" value="DEGV"/>
    <property type="match status" value="1"/>
</dbReference>
<keyword evidence="1" id="KW-0446">Lipid-binding</keyword>
<dbReference type="EMBL" id="QNBC01000110">
    <property type="protein sequence ID" value="RKX65111.1"/>
    <property type="molecule type" value="Genomic_DNA"/>
</dbReference>
<evidence type="ECO:0000313" key="3">
    <source>
        <dbReference type="Proteomes" id="UP000282321"/>
    </source>
</evidence>
<comment type="caution">
    <text evidence="2">The sequence shown here is derived from an EMBL/GenBank/DDBJ whole genome shotgun (WGS) entry which is preliminary data.</text>
</comment>
<dbReference type="Gene3D" id="3.30.1180.10">
    <property type="match status" value="1"/>
</dbReference>
<evidence type="ECO:0008006" key="4">
    <source>
        <dbReference type="Google" id="ProtNLM"/>
    </source>
</evidence>
<dbReference type="InterPro" id="IPR003797">
    <property type="entry name" value="DegV"/>
</dbReference>
<evidence type="ECO:0000313" key="2">
    <source>
        <dbReference type="EMBL" id="RKX65111.1"/>
    </source>
</evidence>
<accession>A0A660S5U3</accession>
<dbReference type="InterPro" id="IPR043168">
    <property type="entry name" value="DegV_C"/>
</dbReference>
<name>A0A660S5U3_UNCT6</name>
<dbReference type="NCBIfam" id="TIGR00762">
    <property type="entry name" value="DegV"/>
    <property type="match status" value="1"/>
</dbReference>
<dbReference type="InterPro" id="IPR050270">
    <property type="entry name" value="DegV_domain_contain"/>
</dbReference>
<sequence>MVKVIVDDAAELGEDLKKEYDITVLKHPVYFGEEDVINLEYSKFSERMKNGEVSRTTLLSQGLLKEVYDKNRDTPIISVHLSSGLSGTIQSARRAAEETGRQDIHVVDSLMTCSGEALLALLIAKKAKEGVGFEELKNMATEIRDRIKIYLIIENLTYLERSGRLSKGKAIMGNLFKIKPILTMDKEGKIQPFDKARTNMQVINKIIENGKKYEYIFVNRSYYSDLNDSIISVLNEKSEHLFVAGMNNVDLTYTGPKAWTIAMF</sequence>
<dbReference type="SUPFAM" id="SSF82549">
    <property type="entry name" value="DAK1/DegV-like"/>
    <property type="match status" value="1"/>
</dbReference>